<protein>
    <submittedName>
        <fullName evidence="1">Uncharacterized protein</fullName>
    </submittedName>
</protein>
<sequence>MAKTELPYAHQLYSIIGILEEQLRELDKIGAGIAAVHVNAAIEQLHSNLAIVNDNDPNPFDPQMLCLIPDDRSTTATFYRHSKD</sequence>
<evidence type="ECO:0000313" key="2">
    <source>
        <dbReference type="Proteomes" id="UP000316343"/>
    </source>
</evidence>
<name>A0A547P6Z1_9SPHN</name>
<comment type="caution">
    <text evidence="1">The sequence shown here is derived from an EMBL/GenBank/DDBJ whole genome shotgun (WGS) entry which is preliminary data.</text>
</comment>
<reference evidence="1 2" key="1">
    <citation type="submission" date="2019-06" db="EMBL/GenBank/DDBJ databases">
        <title>Erythrobacter insulae sp. nov., isolated from a tidal flat.</title>
        <authorList>
            <person name="Yoon J.-H."/>
        </authorList>
    </citation>
    <scope>NUCLEOTIDE SEQUENCE [LARGE SCALE GENOMIC DNA]</scope>
    <source>
        <strain evidence="1 2">JBTF-M21</strain>
    </source>
</reference>
<dbReference type="AlphaFoldDB" id="A0A547P6Z1"/>
<keyword evidence="2" id="KW-1185">Reference proteome</keyword>
<accession>A0A547P6Z1</accession>
<dbReference type="Proteomes" id="UP000316343">
    <property type="component" value="Unassembled WGS sequence"/>
</dbReference>
<gene>
    <name evidence="1" type="ORF">FGU71_12965</name>
</gene>
<dbReference type="EMBL" id="VHJK01000002">
    <property type="protein sequence ID" value="TRD09912.1"/>
    <property type="molecule type" value="Genomic_DNA"/>
</dbReference>
<evidence type="ECO:0000313" key="1">
    <source>
        <dbReference type="EMBL" id="TRD09912.1"/>
    </source>
</evidence>
<proteinExistence type="predicted"/>
<dbReference type="OrthoDB" id="10015962at2"/>
<dbReference type="RefSeq" id="WP_142789202.1">
    <property type="nucleotide sequence ID" value="NZ_VHJK01000002.1"/>
</dbReference>
<organism evidence="1 2">
    <name type="scientific">Erythrobacter insulae</name>
    <dbReference type="NCBI Taxonomy" id="2584124"/>
    <lineage>
        <taxon>Bacteria</taxon>
        <taxon>Pseudomonadati</taxon>
        <taxon>Pseudomonadota</taxon>
        <taxon>Alphaproteobacteria</taxon>
        <taxon>Sphingomonadales</taxon>
        <taxon>Erythrobacteraceae</taxon>
        <taxon>Erythrobacter/Porphyrobacter group</taxon>
        <taxon>Erythrobacter</taxon>
    </lineage>
</organism>